<accession>A0ABQ6R8V6</accession>
<comment type="caution">
    <text evidence="13">The sequence shown here is derived from an EMBL/GenBank/DDBJ whole genome shotgun (WGS) entry which is preliminary data.</text>
</comment>
<dbReference type="InterPro" id="IPR036890">
    <property type="entry name" value="HATPase_C_sf"/>
</dbReference>
<evidence type="ECO:0000256" key="10">
    <source>
        <dbReference type="ARBA" id="ARBA00023136"/>
    </source>
</evidence>
<dbReference type="EMBL" id="SCWC02000003">
    <property type="protein sequence ID" value="KAA1039563.1"/>
    <property type="molecule type" value="Genomic_DNA"/>
</dbReference>
<evidence type="ECO:0000256" key="5">
    <source>
        <dbReference type="ARBA" id="ARBA00022679"/>
    </source>
</evidence>
<dbReference type="Gene3D" id="1.10.287.130">
    <property type="match status" value="1"/>
</dbReference>
<dbReference type="SUPFAM" id="SSF47384">
    <property type="entry name" value="Homodimeric domain of signal transducing histidine kinase"/>
    <property type="match status" value="1"/>
</dbReference>
<dbReference type="CDD" id="cd00082">
    <property type="entry name" value="HisKA"/>
    <property type="match status" value="1"/>
</dbReference>
<reference evidence="13 14" key="1">
    <citation type="submission" date="2019-09" db="EMBL/GenBank/DDBJ databases">
        <authorList>
            <person name="Mazhar S."/>
            <person name="Altermann E."/>
            <person name="Hill C."/>
            <person name="Mcauliffe O."/>
        </authorList>
    </citation>
    <scope>NUCLEOTIDE SEQUENCE [LARGE SCALE GENOMIC DNA]</scope>
    <source>
        <strain evidence="13 14">ATCC 51831</strain>
    </source>
</reference>
<dbReference type="EC" id="2.7.13.3" evidence="3"/>
<keyword evidence="4" id="KW-0597">Phosphoprotein</keyword>
<feature type="domain" description="Histidine kinase" evidence="12">
    <location>
        <begin position="180"/>
        <end position="381"/>
    </location>
</feature>
<keyword evidence="9" id="KW-0902">Two-component regulatory system</keyword>
<evidence type="ECO:0000256" key="6">
    <source>
        <dbReference type="ARBA" id="ARBA00022741"/>
    </source>
</evidence>
<name>A0ABQ6R8V6_9STAP</name>
<dbReference type="GO" id="GO:0016301">
    <property type="term" value="F:kinase activity"/>
    <property type="evidence" value="ECO:0007669"/>
    <property type="project" value="UniProtKB-KW"/>
</dbReference>
<dbReference type="InterPro" id="IPR003594">
    <property type="entry name" value="HATPase_dom"/>
</dbReference>
<evidence type="ECO:0000256" key="1">
    <source>
        <dbReference type="ARBA" id="ARBA00000085"/>
    </source>
</evidence>
<feature type="transmembrane region" description="Helical" evidence="11">
    <location>
        <begin position="135"/>
        <end position="160"/>
    </location>
</feature>
<dbReference type="SMART" id="SM00387">
    <property type="entry name" value="HATPase_c"/>
    <property type="match status" value="1"/>
</dbReference>
<dbReference type="InterPro" id="IPR036097">
    <property type="entry name" value="HisK_dim/P_sf"/>
</dbReference>
<feature type="transmembrane region" description="Helical" evidence="11">
    <location>
        <begin position="12"/>
        <end position="34"/>
    </location>
</feature>
<protein>
    <recommendedName>
        <fullName evidence="3">histidine kinase</fullName>
        <ecNumber evidence="3">2.7.13.3</ecNumber>
    </recommendedName>
</protein>
<dbReference type="Proteomes" id="UP000295735">
    <property type="component" value="Unassembled WGS sequence"/>
</dbReference>
<sequence length="381" mass="43588">MNPYNFRKVFIRYVALLFGLMLFIYLFIILIYSWQVNKEVEETSRKQLQSVVETLNNGQSVNEGHPYFIVQSNYIVSNHTPFSTDALQSDITADRRTSFMWKHHHFYYQIDKGLLNDGSMVYSLSDSSDYEETKILLYNLLLVLLLITLVLIVGAAYYLAIKPVRAYELMLERHRVFIQNASHEMKTPLASVSLGIDYVNALEGTHLSDGSKNALSKMKNEVRYLQSLITRTLNIRQEDDAVMMINAAEVLDELIEQQNDLYAVKVRPAYEHPLYYMIAPDKLKQMVTILLDNAVKHNSPEVSIELLAKVEGGLRIEVLDNGQGIDAKRIERIFDRYYRGNPSIDGSGIGLTLLKELVTEMGGTIEVKSELNKKTSFILNL</sequence>
<dbReference type="RefSeq" id="WP_149458958.1">
    <property type="nucleotide sequence ID" value="NZ_SCWC02000003.1"/>
</dbReference>
<dbReference type="PRINTS" id="PR00344">
    <property type="entry name" value="BCTRLSENSOR"/>
</dbReference>
<dbReference type="PANTHER" id="PTHR43547">
    <property type="entry name" value="TWO-COMPONENT HISTIDINE KINASE"/>
    <property type="match status" value="1"/>
</dbReference>
<evidence type="ECO:0000259" key="12">
    <source>
        <dbReference type="PROSITE" id="PS50109"/>
    </source>
</evidence>
<evidence type="ECO:0000313" key="14">
    <source>
        <dbReference type="Proteomes" id="UP000295735"/>
    </source>
</evidence>
<keyword evidence="6" id="KW-0547">Nucleotide-binding</keyword>
<dbReference type="InterPro" id="IPR005467">
    <property type="entry name" value="His_kinase_dom"/>
</dbReference>
<keyword evidence="5" id="KW-0808">Transferase</keyword>
<comment type="subcellular location">
    <subcellularLocation>
        <location evidence="2">Membrane</location>
        <topology evidence="2">Multi-pass membrane protein</topology>
    </subcellularLocation>
</comment>
<evidence type="ECO:0000313" key="13">
    <source>
        <dbReference type="EMBL" id="KAA1039563.1"/>
    </source>
</evidence>
<gene>
    <name evidence="13" type="ORF">ERX35_005670</name>
</gene>
<dbReference type="Pfam" id="PF02518">
    <property type="entry name" value="HATPase_c"/>
    <property type="match status" value="1"/>
</dbReference>
<organism evidence="13 14">
    <name type="scientific">Macrococcus equipercicus</name>
    <dbReference type="NCBI Taxonomy" id="69967"/>
    <lineage>
        <taxon>Bacteria</taxon>
        <taxon>Bacillati</taxon>
        <taxon>Bacillota</taxon>
        <taxon>Bacilli</taxon>
        <taxon>Bacillales</taxon>
        <taxon>Staphylococcaceae</taxon>
        <taxon>Macrococcus</taxon>
    </lineage>
</organism>
<dbReference type="SMART" id="SM00388">
    <property type="entry name" value="HisKA"/>
    <property type="match status" value="1"/>
</dbReference>
<proteinExistence type="predicted"/>
<keyword evidence="11" id="KW-1133">Transmembrane helix</keyword>
<keyword evidence="11" id="KW-0812">Transmembrane</keyword>
<keyword evidence="8" id="KW-0067">ATP-binding</keyword>
<dbReference type="Gene3D" id="3.30.565.10">
    <property type="entry name" value="Histidine kinase-like ATPase, C-terminal domain"/>
    <property type="match status" value="1"/>
</dbReference>
<dbReference type="InterPro" id="IPR004358">
    <property type="entry name" value="Sig_transdc_His_kin-like_C"/>
</dbReference>
<evidence type="ECO:0000256" key="2">
    <source>
        <dbReference type="ARBA" id="ARBA00004141"/>
    </source>
</evidence>
<dbReference type="Pfam" id="PF00512">
    <property type="entry name" value="HisKA"/>
    <property type="match status" value="1"/>
</dbReference>
<keyword evidence="10 11" id="KW-0472">Membrane</keyword>
<evidence type="ECO:0000256" key="8">
    <source>
        <dbReference type="ARBA" id="ARBA00022840"/>
    </source>
</evidence>
<comment type="catalytic activity">
    <reaction evidence="1">
        <text>ATP + protein L-histidine = ADP + protein N-phospho-L-histidine.</text>
        <dbReference type="EC" id="2.7.13.3"/>
    </reaction>
</comment>
<dbReference type="SUPFAM" id="SSF55874">
    <property type="entry name" value="ATPase domain of HSP90 chaperone/DNA topoisomerase II/histidine kinase"/>
    <property type="match status" value="1"/>
</dbReference>
<keyword evidence="7 13" id="KW-0418">Kinase</keyword>
<evidence type="ECO:0000256" key="9">
    <source>
        <dbReference type="ARBA" id="ARBA00023012"/>
    </source>
</evidence>
<evidence type="ECO:0000256" key="11">
    <source>
        <dbReference type="SAM" id="Phobius"/>
    </source>
</evidence>
<evidence type="ECO:0000256" key="4">
    <source>
        <dbReference type="ARBA" id="ARBA00022553"/>
    </source>
</evidence>
<dbReference type="InterPro" id="IPR003661">
    <property type="entry name" value="HisK_dim/P_dom"/>
</dbReference>
<keyword evidence="14" id="KW-1185">Reference proteome</keyword>
<evidence type="ECO:0000256" key="3">
    <source>
        <dbReference type="ARBA" id="ARBA00012438"/>
    </source>
</evidence>
<dbReference type="PANTHER" id="PTHR43547:SF2">
    <property type="entry name" value="HYBRID SIGNAL TRANSDUCTION HISTIDINE KINASE C"/>
    <property type="match status" value="1"/>
</dbReference>
<evidence type="ECO:0000256" key="7">
    <source>
        <dbReference type="ARBA" id="ARBA00022777"/>
    </source>
</evidence>
<dbReference type="PROSITE" id="PS50109">
    <property type="entry name" value="HIS_KIN"/>
    <property type="match status" value="1"/>
</dbReference>